<comment type="caution">
    <text evidence="1">The sequence shown here is derived from an EMBL/GenBank/DDBJ whole genome shotgun (WGS) entry which is preliminary data.</text>
</comment>
<dbReference type="AlphaFoldDB" id="A0A1F8H6C1"/>
<dbReference type="EMBL" id="MGKW01000038">
    <property type="protein sequence ID" value="OGN33115.1"/>
    <property type="molecule type" value="Genomic_DNA"/>
</dbReference>
<organism evidence="1 2">
    <name type="scientific">Candidatus Yanofskybacteria bacterium RIFCSPLOWO2_02_FULL_47_9b</name>
    <dbReference type="NCBI Taxonomy" id="1802708"/>
    <lineage>
        <taxon>Bacteria</taxon>
        <taxon>Candidatus Yanofskyibacteriota</taxon>
    </lineage>
</organism>
<reference evidence="1 2" key="1">
    <citation type="journal article" date="2016" name="Nat. Commun.">
        <title>Thousands of microbial genomes shed light on interconnected biogeochemical processes in an aquifer system.</title>
        <authorList>
            <person name="Anantharaman K."/>
            <person name="Brown C.T."/>
            <person name="Hug L.A."/>
            <person name="Sharon I."/>
            <person name="Castelle C.J."/>
            <person name="Probst A.J."/>
            <person name="Thomas B.C."/>
            <person name="Singh A."/>
            <person name="Wilkins M.J."/>
            <person name="Karaoz U."/>
            <person name="Brodie E.L."/>
            <person name="Williams K.H."/>
            <person name="Hubbard S.S."/>
            <person name="Banfield J.F."/>
        </authorList>
    </citation>
    <scope>NUCLEOTIDE SEQUENCE [LARGE SCALE GENOMIC DNA]</scope>
</reference>
<dbReference type="Proteomes" id="UP000178155">
    <property type="component" value="Unassembled WGS sequence"/>
</dbReference>
<sequence>MLGTCAEVGVIKQATDLVSRALQCLNGQSFEKVGEVRTLVQQAQMEIRSQTAKLNSSFRVSVEVLSLDERVWRANENIACAEDIVEALGNPLRQLAKASTNRRVGAVRSLLNLQPDLVALSDAIEEAEERLKRFPKR</sequence>
<evidence type="ECO:0000313" key="2">
    <source>
        <dbReference type="Proteomes" id="UP000178155"/>
    </source>
</evidence>
<proteinExistence type="predicted"/>
<accession>A0A1F8H6C1</accession>
<gene>
    <name evidence="1" type="ORF">A3I39_02210</name>
</gene>
<protein>
    <submittedName>
        <fullName evidence="1">Uncharacterized protein</fullName>
    </submittedName>
</protein>
<evidence type="ECO:0000313" key="1">
    <source>
        <dbReference type="EMBL" id="OGN33115.1"/>
    </source>
</evidence>
<name>A0A1F8H6C1_9BACT</name>